<proteinExistence type="predicted"/>
<organism evidence="4 5">
    <name type="scientific">Merluccius polli</name>
    <name type="common">Benguela hake</name>
    <name type="synonym">Merluccius cadenati</name>
    <dbReference type="NCBI Taxonomy" id="89951"/>
    <lineage>
        <taxon>Eukaryota</taxon>
        <taxon>Metazoa</taxon>
        <taxon>Chordata</taxon>
        <taxon>Craniata</taxon>
        <taxon>Vertebrata</taxon>
        <taxon>Euteleostomi</taxon>
        <taxon>Actinopterygii</taxon>
        <taxon>Neopterygii</taxon>
        <taxon>Teleostei</taxon>
        <taxon>Neoteleostei</taxon>
        <taxon>Acanthomorphata</taxon>
        <taxon>Zeiogadaria</taxon>
        <taxon>Gadariae</taxon>
        <taxon>Gadiformes</taxon>
        <taxon>Gadoidei</taxon>
        <taxon>Merlucciidae</taxon>
        <taxon>Merluccius</taxon>
    </lineage>
</organism>
<evidence type="ECO:0000313" key="5">
    <source>
        <dbReference type="Proteomes" id="UP001174136"/>
    </source>
</evidence>
<protein>
    <recommendedName>
        <fullName evidence="3">FISNA domain-containing protein</fullName>
    </recommendedName>
</protein>
<dbReference type="Proteomes" id="UP001174136">
    <property type="component" value="Unassembled WGS sequence"/>
</dbReference>
<keyword evidence="2" id="KW-0677">Repeat</keyword>
<feature type="domain" description="FISNA" evidence="3">
    <location>
        <begin position="157"/>
        <end position="229"/>
    </location>
</feature>
<evidence type="ECO:0000256" key="1">
    <source>
        <dbReference type="ARBA" id="ARBA00022614"/>
    </source>
</evidence>
<comment type="caution">
    <text evidence="4">The sequence shown here is derived from an EMBL/GenBank/DDBJ whole genome shotgun (WGS) entry which is preliminary data.</text>
</comment>
<dbReference type="SMART" id="SM01288">
    <property type="entry name" value="FISNA"/>
    <property type="match status" value="1"/>
</dbReference>
<name>A0AA47NTP2_MERPO</name>
<sequence length="240" mass="28291">MNYIRILKESAQPYEHLLNLKMDAPRRSSRREQTPWTQLVSMRSDWSMDHHVTFKDGNQSVEREESSRRGRLPWTQLCLHEERHQERSKVPSAQSVQQYPTELIQRAEEDAHAFLDKELKKLWRVTSQITHNAQRSAEEDEGRRWWMNISAARCQHKLKSRLKEKTQRVFEGVPKAGQATDLNEIYTEIFITEGHSGDVNQEHEVRLIETASRKPAKEETPIKCEDILKPLLDKINQSER</sequence>
<dbReference type="InterPro" id="IPR029495">
    <property type="entry name" value="NACHT-assoc"/>
</dbReference>
<evidence type="ECO:0000313" key="4">
    <source>
        <dbReference type="EMBL" id="KAK0137000.1"/>
    </source>
</evidence>
<evidence type="ECO:0000256" key="2">
    <source>
        <dbReference type="ARBA" id="ARBA00022737"/>
    </source>
</evidence>
<dbReference type="Pfam" id="PF14484">
    <property type="entry name" value="FISNA"/>
    <property type="match status" value="1"/>
</dbReference>
<keyword evidence="1" id="KW-0433">Leucine-rich repeat</keyword>
<gene>
    <name evidence="4" type="ORF">N1851_026816</name>
</gene>
<dbReference type="InterPro" id="IPR051261">
    <property type="entry name" value="NLR"/>
</dbReference>
<reference evidence="4" key="1">
    <citation type="journal article" date="2023" name="Front. Mar. Sci.">
        <title>A new Merluccius polli reference genome to investigate the effects of global change in West African waters.</title>
        <authorList>
            <person name="Mateo J.L."/>
            <person name="Blanco-Fernandez C."/>
            <person name="Garcia-Vazquez E."/>
            <person name="Machado-Schiaffino G."/>
        </authorList>
    </citation>
    <scope>NUCLEOTIDE SEQUENCE</scope>
    <source>
        <strain evidence="4">C29</strain>
        <tissue evidence="4">Fin</tissue>
    </source>
</reference>
<dbReference type="PANTHER" id="PTHR24106">
    <property type="entry name" value="NACHT, LRR AND CARD DOMAINS-CONTAINING"/>
    <property type="match status" value="1"/>
</dbReference>
<dbReference type="EMBL" id="JAOPHQ010005101">
    <property type="protein sequence ID" value="KAK0137000.1"/>
    <property type="molecule type" value="Genomic_DNA"/>
</dbReference>
<evidence type="ECO:0000259" key="3">
    <source>
        <dbReference type="SMART" id="SM01288"/>
    </source>
</evidence>
<dbReference type="AlphaFoldDB" id="A0AA47NTP2"/>
<keyword evidence="5" id="KW-1185">Reference proteome</keyword>
<accession>A0AA47NTP2</accession>